<dbReference type="AlphaFoldDB" id="A0A2N7BJU0"/>
<name>A0A2N7BJU0_9VIBR</name>
<organism evidence="1 2">
    <name type="scientific">Vibrio lentus</name>
    <dbReference type="NCBI Taxonomy" id="136468"/>
    <lineage>
        <taxon>Bacteria</taxon>
        <taxon>Pseudomonadati</taxon>
        <taxon>Pseudomonadota</taxon>
        <taxon>Gammaproteobacteria</taxon>
        <taxon>Vibrionales</taxon>
        <taxon>Vibrionaceae</taxon>
        <taxon>Vibrio</taxon>
    </lineage>
</organism>
<gene>
    <name evidence="1" type="ORF">BCV30_18135</name>
</gene>
<evidence type="ECO:0000313" key="1">
    <source>
        <dbReference type="EMBL" id="PME56897.1"/>
    </source>
</evidence>
<sequence length="95" mass="11362">MTLYVRTKAFYRSRKYLIDGVLYLAREVGVKLNVIDTLFYPRLNAGLIANQCCDLNDYELYCCGPDLFSIRLKKKLDDYQFDIEKYYHEELLVMR</sequence>
<proteinExistence type="predicted"/>
<protein>
    <submittedName>
        <fullName evidence="1">Uncharacterized protein</fullName>
    </submittedName>
</protein>
<evidence type="ECO:0000313" key="2">
    <source>
        <dbReference type="Proteomes" id="UP000235778"/>
    </source>
</evidence>
<dbReference type="EMBL" id="MCSI01000164">
    <property type="protein sequence ID" value="PME56897.1"/>
    <property type="molecule type" value="Genomic_DNA"/>
</dbReference>
<accession>A0A2N7BJU0</accession>
<comment type="caution">
    <text evidence="1">The sequence shown here is derived from an EMBL/GenBank/DDBJ whole genome shotgun (WGS) entry which is preliminary data.</text>
</comment>
<dbReference type="Proteomes" id="UP000235778">
    <property type="component" value="Unassembled WGS sequence"/>
</dbReference>
<reference evidence="2" key="1">
    <citation type="submission" date="2016-07" db="EMBL/GenBank/DDBJ databases">
        <title>Nontailed viruses are major unrecognized killers of bacteria in the ocean.</title>
        <authorList>
            <person name="Kauffman K."/>
            <person name="Hussain F."/>
            <person name="Yang J."/>
            <person name="Arevalo P."/>
            <person name="Brown J."/>
            <person name="Cutler M."/>
            <person name="Kelly L."/>
            <person name="Polz M.F."/>
        </authorList>
    </citation>
    <scope>NUCLEOTIDE SEQUENCE [LARGE SCALE GENOMIC DNA]</scope>
    <source>
        <strain evidence="2">10N.286.55.C1</strain>
    </source>
</reference>